<dbReference type="InterPro" id="IPR001509">
    <property type="entry name" value="Epimerase_deHydtase"/>
</dbReference>
<dbReference type="AlphaFoldDB" id="B1ZW42"/>
<proteinExistence type="predicted"/>
<evidence type="ECO:0000259" key="1">
    <source>
        <dbReference type="Pfam" id="PF01370"/>
    </source>
</evidence>
<dbReference type="GO" id="GO:0004029">
    <property type="term" value="F:aldehyde dehydrogenase (NAD+) activity"/>
    <property type="evidence" value="ECO:0007669"/>
    <property type="project" value="TreeGrafter"/>
</dbReference>
<gene>
    <name evidence="2" type="ordered locus">Oter_2775</name>
</gene>
<dbReference type="PANTHER" id="PTHR48079:SF6">
    <property type="entry name" value="NAD(P)-BINDING DOMAIN-CONTAINING PROTEIN-RELATED"/>
    <property type="match status" value="1"/>
</dbReference>
<dbReference type="RefSeq" id="WP_012375591.1">
    <property type="nucleotide sequence ID" value="NC_010571.1"/>
</dbReference>
<protein>
    <submittedName>
        <fullName evidence="2">NAD-dependent epimerase/dehydratase</fullName>
    </submittedName>
</protein>
<dbReference type="GO" id="GO:0005737">
    <property type="term" value="C:cytoplasm"/>
    <property type="evidence" value="ECO:0007669"/>
    <property type="project" value="TreeGrafter"/>
</dbReference>
<dbReference type="KEGG" id="ote:Oter_2775"/>
<dbReference type="STRING" id="452637.Oter_2775"/>
<accession>B1ZW42</accession>
<evidence type="ECO:0000313" key="2">
    <source>
        <dbReference type="EMBL" id="ACB76056.1"/>
    </source>
</evidence>
<dbReference type="eggNOG" id="COG0451">
    <property type="taxonomic scope" value="Bacteria"/>
</dbReference>
<keyword evidence="3" id="KW-1185">Reference proteome</keyword>
<dbReference type="Gene3D" id="3.40.50.720">
    <property type="entry name" value="NAD(P)-binding Rossmann-like Domain"/>
    <property type="match status" value="1"/>
</dbReference>
<sequence length="310" mass="32892">MIPARDERLVIFGCGYVGSAIARQAIARGLRVTALTRNPATAESLQAGGVEPVVADLAGSAWHPQIAGGARYVLNAVSAGGGGIDGYRHSYVDGMRSILAWARARGGIGTLVYTSSTSVYPQGDGVVVDESASSEGVGERGELLLESERLLSPDTGGTPTPPGPVVPPREYMRCFVLRLAGIYGPGRHQLLDQVRTGIVAGRGGHRLNLIHLEDICAAIWSAFDAPPEIGSDVFNVADDRPATKSDVAGWLAQRLGVGAPTFTGLPAGTRRSVTPDRVISNAKIKRVLGWQPRFPDYRAGYENILSQRRE</sequence>
<dbReference type="InterPro" id="IPR051783">
    <property type="entry name" value="NAD(P)-dependent_oxidoreduct"/>
</dbReference>
<dbReference type="PANTHER" id="PTHR48079">
    <property type="entry name" value="PROTEIN YEEZ"/>
    <property type="match status" value="1"/>
</dbReference>
<dbReference type="Proteomes" id="UP000007013">
    <property type="component" value="Chromosome"/>
</dbReference>
<name>B1ZW42_OPITP</name>
<dbReference type="OrthoDB" id="9808276at2"/>
<evidence type="ECO:0000313" key="3">
    <source>
        <dbReference type="Proteomes" id="UP000007013"/>
    </source>
</evidence>
<dbReference type="SUPFAM" id="SSF51735">
    <property type="entry name" value="NAD(P)-binding Rossmann-fold domains"/>
    <property type="match status" value="1"/>
</dbReference>
<dbReference type="EMBL" id="CP001032">
    <property type="protein sequence ID" value="ACB76056.1"/>
    <property type="molecule type" value="Genomic_DNA"/>
</dbReference>
<organism evidence="2 3">
    <name type="scientific">Opitutus terrae (strain DSM 11246 / JCM 15787 / PB90-1)</name>
    <dbReference type="NCBI Taxonomy" id="452637"/>
    <lineage>
        <taxon>Bacteria</taxon>
        <taxon>Pseudomonadati</taxon>
        <taxon>Verrucomicrobiota</taxon>
        <taxon>Opitutia</taxon>
        <taxon>Opitutales</taxon>
        <taxon>Opitutaceae</taxon>
        <taxon>Opitutus</taxon>
    </lineage>
</organism>
<dbReference type="Pfam" id="PF01370">
    <property type="entry name" value="Epimerase"/>
    <property type="match status" value="1"/>
</dbReference>
<dbReference type="InterPro" id="IPR036291">
    <property type="entry name" value="NAD(P)-bd_dom_sf"/>
</dbReference>
<dbReference type="HOGENOM" id="CLU_007383_11_2_0"/>
<reference evidence="2 3" key="1">
    <citation type="journal article" date="2011" name="J. Bacteriol.">
        <title>Genome sequence of the verrucomicrobium Opitutus terrae PB90-1, an abundant inhabitant of rice paddy soil ecosystems.</title>
        <authorList>
            <person name="van Passel M.W."/>
            <person name="Kant R."/>
            <person name="Palva A."/>
            <person name="Copeland A."/>
            <person name="Lucas S."/>
            <person name="Lapidus A."/>
            <person name="Glavina del Rio T."/>
            <person name="Pitluck S."/>
            <person name="Goltsman E."/>
            <person name="Clum A."/>
            <person name="Sun H."/>
            <person name="Schmutz J."/>
            <person name="Larimer F.W."/>
            <person name="Land M.L."/>
            <person name="Hauser L."/>
            <person name="Kyrpides N."/>
            <person name="Mikhailova N."/>
            <person name="Richardson P.P."/>
            <person name="Janssen P.H."/>
            <person name="de Vos W.M."/>
            <person name="Smidt H."/>
        </authorList>
    </citation>
    <scope>NUCLEOTIDE SEQUENCE [LARGE SCALE GENOMIC DNA]</scope>
    <source>
        <strain evidence="3">DSM 11246 / JCM 15787 / PB90-1</strain>
    </source>
</reference>
<feature type="domain" description="NAD-dependent epimerase/dehydratase" evidence="1">
    <location>
        <begin position="14"/>
        <end position="130"/>
    </location>
</feature>